<gene>
    <name evidence="2" type="ORF">AWE51_24270</name>
</gene>
<evidence type="ECO:0000313" key="3">
    <source>
        <dbReference type="Proteomes" id="UP000076715"/>
    </source>
</evidence>
<proteinExistence type="predicted"/>
<comment type="caution">
    <text evidence="2">The sequence shown here is derived from an EMBL/GenBank/DDBJ whole genome shotgun (WGS) entry which is preliminary data.</text>
</comment>
<name>A0A163AZE2_9FLAO</name>
<dbReference type="STRING" id="1642818.AWE51_24270"/>
<evidence type="ECO:0008006" key="4">
    <source>
        <dbReference type="Google" id="ProtNLM"/>
    </source>
</evidence>
<dbReference type="RefSeq" id="WP_066313355.1">
    <property type="nucleotide sequence ID" value="NZ_LQRT01000010.1"/>
</dbReference>
<sequence length="223" mass="25495">MKKFYKYTATLFVITVLCSCASYAPKDNQLSVVLTNTQQAITNLAEKIPATGEDNLIQTFNKLQKKSVELIPALKVCNQKYALTPEYMATLKEAQKVLQRVDKDFDTISDKTFLLEAIFLDFDAKLTSITSSEKNDANTKIKVTVDSNEDEGYFVFGKLSYEKALDIKRFRFNRPTNSATQDFVPGYYLFWLEKEDLIGEPELHLIMNNGEEEEKKLVLKTPK</sequence>
<dbReference type="OrthoDB" id="1161336at2"/>
<dbReference type="Proteomes" id="UP000076715">
    <property type="component" value="Unassembled WGS sequence"/>
</dbReference>
<protein>
    <recommendedName>
        <fullName evidence="4">Lipoprotein</fullName>
    </recommendedName>
</protein>
<accession>A0A163AZE2</accession>
<feature type="signal peptide" evidence="1">
    <location>
        <begin position="1"/>
        <end position="24"/>
    </location>
</feature>
<dbReference type="PROSITE" id="PS51257">
    <property type="entry name" value="PROKAR_LIPOPROTEIN"/>
    <property type="match status" value="1"/>
</dbReference>
<feature type="chain" id="PRO_5007841808" description="Lipoprotein" evidence="1">
    <location>
        <begin position="25"/>
        <end position="223"/>
    </location>
</feature>
<evidence type="ECO:0000256" key="1">
    <source>
        <dbReference type="SAM" id="SignalP"/>
    </source>
</evidence>
<keyword evidence="1" id="KW-0732">Signal</keyword>
<dbReference type="AlphaFoldDB" id="A0A163AZE2"/>
<keyword evidence="3" id="KW-1185">Reference proteome</keyword>
<dbReference type="EMBL" id="LQRT01000010">
    <property type="protein sequence ID" value="KZS40921.1"/>
    <property type="molecule type" value="Genomic_DNA"/>
</dbReference>
<evidence type="ECO:0000313" key="2">
    <source>
        <dbReference type="EMBL" id="KZS40921.1"/>
    </source>
</evidence>
<reference evidence="2 3" key="1">
    <citation type="submission" date="2016-01" db="EMBL/GenBank/DDBJ databases">
        <title>The draft genome sequence of Aquimarina sp. RZW4-3-2.</title>
        <authorList>
            <person name="Wang Y."/>
        </authorList>
    </citation>
    <scope>NUCLEOTIDE SEQUENCE [LARGE SCALE GENOMIC DNA]</scope>
    <source>
        <strain evidence="2 3">RZW4-3-2</strain>
    </source>
</reference>
<organism evidence="2 3">
    <name type="scientific">Aquimarina aggregata</name>
    <dbReference type="NCBI Taxonomy" id="1642818"/>
    <lineage>
        <taxon>Bacteria</taxon>
        <taxon>Pseudomonadati</taxon>
        <taxon>Bacteroidota</taxon>
        <taxon>Flavobacteriia</taxon>
        <taxon>Flavobacteriales</taxon>
        <taxon>Flavobacteriaceae</taxon>
        <taxon>Aquimarina</taxon>
    </lineage>
</organism>